<dbReference type="GO" id="GO:0005576">
    <property type="term" value="C:extracellular region"/>
    <property type="evidence" value="ECO:0007669"/>
    <property type="project" value="TreeGrafter"/>
</dbReference>
<keyword evidence="2" id="KW-0732">Signal</keyword>
<evidence type="ECO:0000313" key="4">
    <source>
        <dbReference type="Proteomes" id="UP000800041"/>
    </source>
</evidence>
<name>A0A6G1GYZ5_9PEZI</name>
<dbReference type="Proteomes" id="UP000800041">
    <property type="component" value="Unassembled WGS sequence"/>
</dbReference>
<feature type="compositionally biased region" description="Low complexity" evidence="1">
    <location>
        <begin position="223"/>
        <end position="254"/>
    </location>
</feature>
<feature type="region of interest" description="Disordered" evidence="1">
    <location>
        <begin position="183"/>
        <end position="262"/>
    </location>
</feature>
<protein>
    <recommendedName>
        <fullName evidence="5">Cell wall protein</fullName>
    </recommendedName>
</protein>
<evidence type="ECO:0000313" key="3">
    <source>
        <dbReference type="EMBL" id="KAF1985948.1"/>
    </source>
</evidence>
<dbReference type="AlphaFoldDB" id="A0A6G1GYZ5"/>
<sequence length="262" mass="26182">MQLKTLFTATLAASTASAATIESRDVSAVQQASSNIIDKLGKFTDAVKGLQEGGPPTQYIPLLSTTQDVSTALSNGTDQVNAGTMLNVLEAVQVVGPSMNLVKAANDSIQALIAAQSILESEGLVPMILKQLNSLRTSTENFGKTLVSKVPVAVSPIAQGIANQAVKAVSDGINVYNSADKCGPATGSSSESPLPPGVDPTAIPPPNPAPSSAMPPAEPTPEPSTTLATSAAAATPSGDAGASQAPAPSPSGDAEGMAGMNH</sequence>
<feature type="compositionally biased region" description="Pro residues" evidence="1">
    <location>
        <begin position="193"/>
        <end position="209"/>
    </location>
</feature>
<dbReference type="OrthoDB" id="3485059at2759"/>
<evidence type="ECO:0000256" key="2">
    <source>
        <dbReference type="SAM" id="SignalP"/>
    </source>
</evidence>
<evidence type="ECO:0008006" key="5">
    <source>
        <dbReference type="Google" id="ProtNLM"/>
    </source>
</evidence>
<feature type="signal peptide" evidence="2">
    <location>
        <begin position="1"/>
        <end position="18"/>
    </location>
</feature>
<proteinExistence type="predicted"/>
<dbReference type="Pfam" id="PF12296">
    <property type="entry name" value="HsbA"/>
    <property type="match status" value="1"/>
</dbReference>
<reference evidence="3" key="1">
    <citation type="journal article" date="2020" name="Stud. Mycol.">
        <title>101 Dothideomycetes genomes: a test case for predicting lifestyles and emergence of pathogens.</title>
        <authorList>
            <person name="Haridas S."/>
            <person name="Albert R."/>
            <person name="Binder M."/>
            <person name="Bloem J."/>
            <person name="Labutti K."/>
            <person name="Salamov A."/>
            <person name="Andreopoulos B."/>
            <person name="Baker S."/>
            <person name="Barry K."/>
            <person name="Bills G."/>
            <person name="Bluhm B."/>
            <person name="Cannon C."/>
            <person name="Castanera R."/>
            <person name="Culley D."/>
            <person name="Daum C."/>
            <person name="Ezra D."/>
            <person name="Gonzalez J."/>
            <person name="Henrissat B."/>
            <person name="Kuo A."/>
            <person name="Liang C."/>
            <person name="Lipzen A."/>
            <person name="Lutzoni F."/>
            <person name="Magnuson J."/>
            <person name="Mondo S."/>
            <person name="Nolan M."/>
            <person name="Ohm R."/>
            <person name="Pangilinan J."/>
            <person name="Park H.-J."/>
            <person name="Ramirez L."/>
            <person name="Alfaro M."/>
            <person name="Sun H."/>
            <person name="Tritt A."/>
            <person name="Yoshinaga Y."/>
            <person name="Zwiers L.-H."/>
            <person name="Turgeon B."/>
            <person name="Goodwin S."/>
            <person name="Spatafora J."/>
            <person name="Crous P."/>
            <person name="Grigoriev I."/>
        </authorList>
    </citation>
    <scope>NUCLEOTIDE SEQUENCE</scope>
    <source>
        <strain evidence="3">CBS 113979</strain>
    </source>
</reference>
<gene>
    <name evidence="3" type="ORF">K402DRAFT_454637</name>
</gene>
<evidence type="ECO:0000256" key="1">
    <source>
        <dbReference type="SAM" id="MobiDB-lite"/>
    </source>
</evidence>
<dbReference type="InterPro" id="IPR021054">
    <property type="entry name" value="Cell_wall_mannoprotein_1"/>
</dbReference>
<dbReference type="Gene3D" id="1.20.1280.140">
    <property type="match status" value="1"/>
</dbReference>
<dbReference type="EMBL" id="ML977159">
    <property type="protein sequence ID" value="KAF1985948.1"/>
    <property type="molecule type" value="Genomic_DNA"/>
</dbReference>
<keyword evidence="4" id="KW-1185">Reference proteome</keyword>
<organism evidence="3 4">
    <name type="scientific">Aulographum hederae CBS 113979</name>
    <dbReference type="NCBI Taxonomy" id="1176131"/>
    <lineage>
        <taxon>Eukaryota</taxon>
        <taxon>Fungi</taxon>
        <taxon>Dikarya</taxon>
        <taxon>Ascomycota</taxon>
        <taxon>Pezizomycotina</taxon>
        <taxon>Dothideomycetes</taxon>
        <taxon>Pleosporomycetidae</taxon>
        <taxon>Aulographales</taxon>
        <taxon>Aulographaceae</taxon>
    </lineage>
</organism>
<dbReference type="PANTHER" id="PTHR38123">
    <property type="entry name" value="CELL WALL SERINE-THREONINE-RICH GALACTOMANNOPROTEIN MP1 (AFU_ORTHOLOGUE AFUA_4G03240)"/>
    <property type="match status" value="1"/>
</dbReference>
<feature type="chain" id="PRO_5026317645" description="Cell wall protein" evidence="2">
    <location>
        <begin position="19"/>
        <end position="262"/>
    </location>
</feature>
<accession>A0A6G1GYZ5</accession>
<dbReference type="PANTHER" id="PTHR38123:SF6">
    <property type="entry name" value="CELL WALL SERINE-THREONINE-RICH GALACTOMANNOPROTEIN MP1 (AFU_ORTHOLOGUE AFUA_4G03240)"/>
    <property type="match status" value="1"/>
</dbReference>